<evidence type="ECO:0000313" key="9">
    <source>
        <dbReference type="EMBL" id="HIU46079.1"/>
    </source>
</evidence>
<comment type="similarity">
    <text evidence="2">Belongs to the NlpA lipoprotein family.</text>
</comment>
<protein>
    <submittedName>
        <fullName evidence="9">MetQ/NlpA family ABC transporter substrate-binding protein</fullName>
    </submittedName>
</protein>
<dbReference type="EMBL" id="DVNK01000018">
    <property type="protein sequence ID" value="HIU46079.1"/>
    <property type="molecule type" value="Genomic_DNA"/>
</dbReference>
<dbReference type="AlphaFoldDB" id="A0A9D1LQ97"/>
<keyword evidence="4" id="KW-0472">Membrane</keyword>
<keyword evidence="3 8" id="KW-0732">Signal</keyword>
<feature type="signal peptide" evidence="8">
    <location>
        <begin position="1"/>
        <end position="21"/>
    </location>
</feature>
<evidence type="ECO:0000256" key="4">
    <source>
        <dbReference type="ARBA" id="ARBA00023136"/>
    </source>
</evidence>
<evidence type="ECO:0000256" key="7">
    <source>
        <dbReference type="SAM" id="MobiDB-lite"/>
    </source>
</evidence>
<evidence type="ECO:0000256" key="8">
    <source>
        <dbReference type="SAM" id="SignalP"/>
    </source>
</evidence>
<evidence type="ECO:0000256" key="3">
    <source>
        <dbReference type="ARBA" id="ARBA00022729"/>
    </source>
</evidence>
<dbReference type="Pfam" id="PF03180">
    <property type="entry name" value="Lipoprotein_9"/>
    <property type="match status" value="1"/>
</dbReference>
<name>A0A9D1LQ97_9FIRM</name>
<dbReference type="GO" id="GO:0016020">
    <property type="term" value="C:membrane"/>
    <property type="evidence" value="ECO:0007669"/>
    <property type="project" value="UniProtKB-SubCell"/>
</dbReference>
<evidence type="ECO:0000256" key="2">
    <source>
        <dbReference type="ARBA" id="ARBA00008973"/>
    </source>
</evidence>
<dbReference type="InterPro" id="IPR004872">
    <property type="entry name" value="Lipoprotein_NlpA"/>
</dbReference>
<feature type="chain" id="PRO_5038648427" evidence="8">
    <location>
        <begin position="22"/>
        <end position="306"/>
    </location>
</feature>
<evidence type="ECO:0000256" key="1">
    <source>
        <dbReference type="ARBA" id="ARBA00004635"/>
    </source>
</evidence>
<keyword evidence="5" id="KW-0564">Palmitate</keyword>
<comment type="caution">
    <text evidence="9">The sequence shown here is derived from an EMBL/GenBank/DDBJ whole genome shotgun (WGS) entry which is preliminary data.</text>
</comment>
<proteinExistence type="inferred from homology"/>
<dbReference type="Gene3D" id="3.40.190.10">
    <property type="entry name" value="Periplasmic binding protein-like II"/>
    <property type="match status" value="2"/>
</dbReference>
<dbReference type="Proteomes" id="UP000824123">
    <property type="component" value="Unassembled WGS sequence"/>
</dbReference>
<gene>
    <name evidence="9" type="ORF">IAC59_02345</name>
</gene>
<feature type="compositionally biased region" description="Low complexity" evidence="7">
    <location>
        <begin position="284"/>
        <end position="297"/>
    </location>
</feature>
<reference evidence="9" key="2">
    <citation type="journal article" date="2021" name="PeerJ">
        <title>Extensive microbial diversity within the chicken gut microbiome revealed by metagenomics and culture.</title>
        <authorList>
            <person name="Gilroy R."/>
            <person name="Ravi A."/>
            <person name="Getino M."/>
            <person name="Pursley I."/>
            <person name="Horton D.L."/>
            <person name="Alikhan N.F."/>
            <person name="Baker D."/>
            <person name="Gharbi K."/>
            <person name="Hall N."/>
            <person name="Watson M."/>
            <person name="Adriaenssens E.M."/>
            <person name="Foster-Nyarko E."/>
            <person name="Jarju S."/>
            <person name="Secka A."/>
            <person name="Antonio M."/>
            <person name="Oren A."/>
            <person name="Chaudhuri R.R."/>
            <person name="La Ragione R."/>
            <person name="Hildebrand F."/>
            <person name="Pallen M.J."/>
        </authorList>
    </citation>
    <scope>NUCLEOTIDE SEQUENCE</scope>
    <source>
        <strain evidence="9">ChiSxjej2B14-8506</strain>
    </source>
</reference>
<accession>A0A9D1LQ97</accession>
<organism evidence="9 10">
    <name type="scientific">Candidatus Fimadaptatus faecigallinarum</name>
    <dbReference type="NCBI Taxonomy" id="2840814"/>
    <lineage>
        <taxon>Bacteria</taxon>
        <taxon>Bacillati</taxon>
        <taxon>Bacillota</taxon>
        <taxon>Clostridia</taxon>
        <taxon>Eubacteriales</taxon>
        <taxon>Candidatus Fimadaptatus</taxon>
    </lineage>
</organism>
<reference evidence="9" key="1">
    <citation type="submission" date="2020-10" db="EMBL/GenBank/DDBJ databases">
        <authorList>
            <person name="Gilroy R."/>
        </authorList>
    </citation>
    <scope>NUCLEOTIDE SEQUENCE</scope>
    <source>
        <strain evidence="9">ChiSxjej2B14-8506</strain>
    </source>
</reference>
<feature type="region of interest" description="Disordered" evidence="7">
    <location>
        <begin position="266"/>
        <end position="306"/>
    </location>
</feature>
<comment type="subcellular location">
    <subcellularLocation>
        <location evidence="1">Membrane</location>
        <topology evidence="1">Lipid-anchor</topology>
    </subcellularLocation>
</comment>
<dbReference type="PIRSF" id="PIRSF002854">
    <property type="entry name" value="MetQ"/>
    <property type="match status" value="1"/>
</dbReference>
<keyword evidence="6" id="KW-0449">Lipoprotein</keyword>
<dbReference type="PANTHER" id="PTHR30429">
    <property type="entry name" value="D-METHIONINE-BINDING LIPOPROTEIN METQ"/>
    <property type="match status" value="1"/>
</dbReference>
<dbReference type="CDD" id="cd13597">
    <property type="entry name" value="PBP2_lipoprotein_Tp32"/>
    <property type="match status" value="1"/>
</dbReference>
<evidence type="ECO:0000256" key="5">
    <source>
        <dbReference type="ARBA" id="ARBA00023139"/>
    </source>
</evidence>
<dbReference type="PANTHER" id="PTHR30429:SF0">
    <property type="entry name" value="METHIONINE-BINDING LIPOPROTEIN METQ"/>
    <property type="match status" value="1"/>
</dbReference>
<sequence>MKKLTALLLALMLLVPAFAFADEAEYATITIGATPSPHVEILEAIEPQLEAVGIKLNIITYTDYIQPNDALVAGDLDANFFQHKPYMDDYNLGHGSNLVALIPVHYEPLGIYPGKTATIEELPEGGSIAVPNDTTNEARALLLLEENGIITLREGAGINATKLDIVDNPKNIEIQEVEAAQIPRVLPDVDLAVINGNYAVQAGLNVMTDALVKEESDSLAAETYVNYVVVNDGNYDADLFAKLQQVLTSDETKAWMNEKYAGAVVPFEPTTDEATDEAADTATDETASTDEAAAATEEPADEATES</sequence>
<evidence type="ECO:0000313" key="10">
    <source>
        <dbReference type="Proteomes" id="UP000824123"/>
    </source>
</evidence>
<feature type="compositionally biased region" description="Acidic residues" evidence="7">
    <location>
        <begin position="270"/>
        <end position="283"/>
    </location>
</feature>
<evidence type="ECO:0000256" key="6">
    <source>
        <dbReference type="ARBA" id="ARBA00023288"/>
    </source>
</evidence>
<dbReference type="SUPFAM" id="SSF53850">
    <property type="entry name" value="Periplasmic binding protein-like II"/>
    <property type="match status" value="1"/>
</dbReference>